<keyword evidence="5" id="KW-1185">Reference proteome</keyword>
<dbReference type="PANTHER" id="PTHR46229">
    <property type="entry name" value="BOLA TRANSCRIPTION REGULATOR"/>
    <property type="match status" value="1"/>
</dbReference>
<protein>
    <submittedName>
        <fullName evidence="4">Transcriptional regulator, BolA protein family</fullName>
    </submittedName>
</protein>
<accession>A0A1N6G1Z6</accession>
<dbReference type="Pfam" id="PF01722">
    <property type="entry name" value="BolA"/>
    <property type="match status" value="1"/>
</dbReference>
<comment type="similarity">
    <text evidence="1 2">Belongs to the BolA/IbaG family.</text>
</comment>
<evidence type="ECO:0000256" key="3">
    <source>
        <dbReference type="SAM" id="MobiDB-lite"/>
    </source>
</evidence>
<gene>
    <name evidence="4" type="ORF">SAMN05443662_1158</name>
</gene>
<dbReference type="InterPro" id="IPR002634">
    <property type="entry name" value="BolA"/>
</dbReference>
<dbReference type="AlphaFoldDB" id="A0A1N6G1Z6"/>
<dbReference type="RefSeq" id="WP_074201456.1">
    <property type="nucleotide sequence ID" value="NZ_FSRE01000003.1"/>
</dbReference>
<dbReference type="PIRSF" id="PIRSF003113">
    <property type="entry name" value="BolA"/>
    <property type="match status" value="1"/>
</dbReference>
<dbReference type="EMBL" id="FSRE01000003">
    <property type="protein sequence ID" value="SIO01579.1"/>
    <property type="molecule type" value="Genomic_DNA"/>
</dbReference>
<dbReference type="InterPro" id="IPR036065">
    <property type="entry name" value="BolA-like_sf"/>
</dbReference>
<sequence>MSLQAQLEQRLAEHLTPALLQVENESHQHSGPATESHFKVVIVSDQFDGLPLIKRHRAVHEALGDLMAQFHALALHTYTPLEWAQRTGAPPSPPCRGGSKRA</sequence>
<evidence type="ECO:0000313" key="5">
    <source>
        <dbReference type="Proteomes" id="UP000198461"/>
    </source>
</evidence>
<reference evidence="4 5" key="1">
    <citation type="submission" date="2016-11" db="EMBL/GenBank/DDBJ databases">
        <authorList>
            <person name="Jaros S."/>
            <person name="Januszkiewicz K."/>
            <person name="Wedrychowicz H."/>
        </authorList>
    </citation>
    <scope>NUCLEOTIDE SEQUENCE [LARGE SCALE GENOMIC DNA]</scope>
    <source>
        <strain evidence="4 5">DSM 17737</strain>
    </source>
</reference>
<dbReference type="Proteomes" id="UP000198461">
    <property type="component" value="Unassembled WGS sequence"/>
</dbReference>
<feature type="region of interest" description="Disordered" evidence="3">
    <location>
        <begin position="83"/>
        <end position="102"/>
    </location>
</feature>
<evidence type="ECO:0000313" key="4">
    <source>
        <dbReference type="EMBL" id="SIO01579.1"/>
    </source>
</evidence>
<dbReference type="OrthoDB" id="9801469at2"/>
<dbReference type="SUPFAM" id="SSF82657">
    <property type="entry name" value="BolA-like"/>
    <property type="match status" value="1"/>
</dbReference>
<organism evidence="4 5">
    <name type="scientific">Sulfurivirga caldicuralii</name>
    <dbReference type="NCBI Taxonomy" id="364032"/>
    <lineage>
        <taxon>Bacteria</taxon>
        <taxon>Pseudomonadati</taxon>
        <taxon>Pseudomonadota</taxon>
        <taxon>Gammaproteobacteria</taxon>
        <taxon>Thiotrichales</taxon>
        <taxon>Piscirickettsiaceae</taxon>
        <taxon>Sulfurivirga</taxon>
    </lineage>
</organism>
<dbReference type="PANTHER" id="PTHR46229:SF2">
    <property type="entry name" value="BOLA-LIKE PROTEIN 1"/>
    <property type="match status" value="1"/>
</dbReference>
<dbReference type="Gene3D" id="3.10.20.90">
    <property type="entry name" value="Phosphatidylinositol 3-kinase Catalytic Subunit, Chain A, domain 1"/>
    <property type="match status" value="1"/>
</dbReference>
<evidence type="ECO:0000256" key="2">
    <source>
        <dbReference type="RuleBase" id="RU003860"/>
    </source>
</evidence>
<evidence type="ECO:0000256" key="1">
    <source>
        <dbReference type="ARBA" id="ARBA00005578"/>
    </source>
</evidence>
<dbReference type="InterPro" id="IPR050961">
    <property type="entry name" value="BolA/IbaG_stress_morph_reg"/>
</dbReference>
<name>A0A1N6G1Z6_9GAMM</name>
<dbReference type="STRING" id="364032.SAMN05443662_1158"/>
<proteinExistence type="inferred from homology"/>